<evidence type="ECO:0000313" key="4">
    <source>
        <dbReference type="Proteomes" id="UP000018050"/>
    </source>
</evidence>
<keyword evidence="2" id="KW-0732">Signal</keyword>
<feature type="compositionally biased region" description="Basic and acidic residues" evidence="1">
    <location>
        <begin position="119"/>
        <end position="131"/>
    </location>
</feature>
<feature type="compositionally biased region" description="Basic and acidic residues" evidence="1">
    <location>
        <begin position="50"/>
        <end position="59"/>
    </location>
</feature>
<feature type="compositionally biased region" description="Polar residues" evidence="1">
    <location>
        <begin position="63"/>
        <end position="74"/>
    </location>
</feature>
<reference evidence="3" key="1">
    <citation type="submission" date="2013-10" db="EMBL/GenBank/DDBJ databases">
        <title>Genomic analysis of the causative agents of coccidiosis in chickens.</title>
        <authorList>
            <person name="Reid A.J."/>
            <person name="Blake D."/>
            <person name="Billington K."/>
            <person name="Browne H."/>
            <person name="Dunn M."/>
            <person name="Hung S."/>
            <person name="Kawahara F."/>
            <person name="Miranda-Saavedra D."/>
            <person name="Mourier T."/>
            <person name="Nagra H."/>
            <person name="Otto T.D."/>
            <person name="Rawlings N."/>
            <person name="Sanchez A."/>
            <person name="Sanders M."/>
            <person name="Subramaniam C."/>
            <person name="Tay Y."/>
            <person name="Dear P."/>
            <person name="Doerig C."/>
            <person name="Gruber A."/>
            <person name="Parkinson J."/>
            <person name="Shirley M."/>
            <person name="Wan K.L."/>
            <person name="Berriman M."/>
            <person name="Tomley F."/>
            <person name="Pain A."/>
        </authorList>
    </citation>
    <scope>NUCLEOTIDE SEQUENCE [LARGE SCALE GENOMIC DNA]</scope>
    <source>
        <strain evidence="3">Houghton</strain>
    </source>
</reference>
<feature type="compositionally biased region" description="Basic and acidic residues" evidence="1">
    <location>
        <begin position="146"/>
        <end position="155"/>
    </location>
</feature>
<feature type="compositionally biased region" description="Basic residues" evidence="1">
    <location>
        <begin position="305"/>
        <end position="315"/>
    </location>
</feature>
<feature type="signal peptide" evidence="2">
    <location>
        <begin position="1"/>
        <end position="18"/>
    </location>
</feature>
<dbReference type="EMBL" id="HG670879">
    <property type="protein sequence ID" value="CDI78503.1"/>
    <property type="molecule type" value="Genomic_DNA"/>
</dbReference>
<feature type="chain" id="PRO_5004669794" evidence="2">
    <location>
        <begin position="19"/>
        <end position="403"/>
    </location>
</feature>
<organism evidence="3 4">
    <name type="scientific">Eimeria acervulina</name>
    <name type="common">Coccidian parasite</name>
    <dbReference type="NCBI Taxonomy" id="5801"/>
    <lineage>
        <taxon>Eukaryota</taxon>
        <taxon>Sar</taxon>
        <taxon>Alveolata</taxon>
        <taxon>Apicomplexa</taxon>
        <taxon>Conoidasida</taxon>
        <taxon>Coccidia</taxon>
        <taxon>Eucoccidiorida</taxon>
        <taxon>Eimeriorina</taxon>
        <taxon>Eimeriidae</taxon>
        <taxon>Eimeria</taxon>
    </lineage>
</organism>
<feature type="compositionally biased region" description="Basic and acidic residues" evidence="1">
    <location>
        <begin position="203"/>
        <end position="215"/>
    </location>
</feature>
<accession>U6GGX2</accession>
<feature type="region of interest" description="Disordered" evidence="1">
    <location>
        <begin position="185"/>
        <end position="218"/>
    </location>
</feature>
<dbReference type="VEuPathDB" id="ToxoDB:EAH_00007590"/>
<dbReference type="OMA" id="HEESRNT"/>
<keyword evidence="4" id="KW-1185">Reference proteome</keyword>
<dbReference type="GeneID" id="25268829"/>
<evidence type="ECO:0000313" key="3">
    <source>
        <dbReference type="EMBL" id="CDI78503.1"/>
    </source>
</evidence>
<reference evidence="3" key="2">
    <citation type="submission" date="2013-10" db="EMBL/GenBank/DDBJ databases">
        <authorList>
            <person name="Aslett M."/>
        </authorList>
    </citation>
    <scope>NUCLEOTIDE SEQUENCE [LARGE SCALE GENOMIC DNA]</scope>
    <source>
        <strain evidence="3">Houghton</strain>
    </source>
</reference>
<gene>
    <name evidence="3" type="ORF">EAH_00007590</name>
</gene>
<dbReference type="RefSeq" id="XP_013251264.1">
    <property type="nucleotide sequence ID" value="XM_013395810.1"/>
</dbReference>
<feature type="region of interest" description="Disordered" evidence="1">
    <location>
        <begin position="291"/>
        <end position="403"/>
    </location>
</feature>
<dbReference type="OrthoDB" id="347728at2759"/>
<sequence length="403" mass="43961">MGKLKILVPCLCWRSVGAVNQPNKRRSRGAVPCDQIPERRCPELSTPQEPVRKLQKPEDCGIAQSTTELESPEQQAGARIVAEKGANERPLNALADAKKGTPDDGNSDLPLAVSSSTNKKKEEGEVEHPEPLGRNFIDSHTPVLGERLKHQEEGRNTSQETVPGNDSRVTSSPISFMCLTSASGLEEDHRTVDSIPSVPGAQQKEKEIANKKDQQAETCCSSTGQTVGLGTEPNCEDHQTISPTLAFKGTQRDNDETHLANAANAIRKEHNADIRLSTDYIVDQEARPNTAFAESLGDRKEPKANSRKKKRKSCRNKTSQIHNEVEPRNIAGTGREPVAAADSAVADGDPLDHGLLSKEPAGESLSPQDPSKQTDDAKSVRKHRKKKMSKAKGKRRHGRTGRR</sequence>
<name>U6GGX2_EIMAC</name>
<feature type="compositionally biased region" description="Basic residues" evidence="1">
    <location>
        <begin position="380"/>
        <end position="403"/>
    </location>
</feature>
<feature type="compositionally biased region" description="Polar residues" evidence="1">
    <location>
        <begin position="156"/>
        <end position="172"/>
    </location>
</feature>
<evidence type="ECO:0000256" key="1">
    <source>
        <dbReference type="SAM" id="MobiDB-lite"/>
    </source>
</evidence>
<proteinExistence type="predicted"/>
<feature type="region of interest" description="Disordered" evidence="1">
    <location>
        <begin position="23"/>
        <end position="172"/>
    </location>
</feature>
<dbReference type="AlphaFoldDB" id="U6GGX2"/>
<protein>
    <submittedName>
        <fullName evidence="3">Uncharacterized protein</fullName>
    </submittedName>
</protein>
<dbReference type="Proteomes" id="UP000018050">
    <property type="component" value="Unassembled WGS sequence"/>
</dbReference>
<evidence type="ECO:0000256" key="2">
    <source>
        <dbReference type="SAM" id="SignalP"/>
    </source>
</evidence>
<feature type="compositionally biased region" description="Low complexity" evidence="1">
    <location>
        <begin position="338"/>
        <end position="347"/>
    </location>
</feature>